<dbReference type="AlphaFoldDB" id="A0AAV7WX67"/>
<evidence type="ECO:0000313" key="3">
    <source>
        <dbReference type="Proteomes" id="UP001066276"/>
    </source>
</evidence>
<comment type="caution">
    <text evidence="2">The sequence shown here is derived from an EMBL/GenBank/DDBJ whole genome shotgun (WGS) entry which is preliminary data.</text>
</comment>
<accession>A0AAV7WX67</accession>
<feature type="compositionally biased region" description="Low complexity" evidence="1">
    <location>
        <begin position="29"/>
        <end position="39"/>
    </location>
</feature>
<proteinExistence type="predicted"/>
<evidence type="ECO:0000256" key="1">
    <source>
        <dbReference type="SAM" id="MobiDB-lite"/>
    </source>
</evidence>
<sequence length="93" mass="9495">MASLYAQGPCRHPSVVVLCHDRGPAPTLSGAAPASRSSAAPPPDGAYLHPGPQAPAGTSAAAGRLVRSPPPFSGCPPRNRVGPWLNVRSRLQP</sequence>
<gene>
    <name evidence="2" type="ORF">NDU88_004954</name>
</gene>
<dbReference type="Proteomes" id="UP001066276">
    <property type="component" value="Chromosome 1_1"/>
</dbReference>
<evidence type="ECO:0000313" key="2">
    <source>
        <dbReference type="EMBL" id="KAJ1217360.1"/>
    </source>
</evidence>
<reference evidence="2" key="1">
    <citation type="journal article" date="2022" name="bioRxiv">
        <title>Sequencing and chromosome-scale assembly of the giantPleurodeles waltlgenome.</title>
        <authorList>
            <person name="Brown T."/>
            <person name="Elewa A."/>
            <person name="Iarovenko S."/>
            <person name="Subramanian E."/>
            <person name="Araus A.J."/>
            <person name="Petzold A."/>
            <person name="Susuki M."/>
            <person name="Suzuki K.-i.T."/>
            <person name="Hayashi T."/>
            <person name="Toyoda A."/>
            <person name="Oliveira C."/>
            <person name="Osipova E."/>
            <person name="Leigh N.D."/>
            <person name="Simon A."/>
            <person name="Yun M.H."/>
        </authorList>
    </citation>
    <scope>NUCLEOTIDE SEQUENCE</scope>
    <source>
        <strain evidence="2">20211129_DDA</strain>
        <tissue evidence="2">Liver</tissue>
    </source>
</reference>
<feature type="region of interest" description="Disordered" evidence="1">
    <location>
        <begin position="21"/>
        <end position="93"/>
    </location>
</feature>
<dbReference type="EMBL" id="JANPWB010000001">
    <property type="protein sequence ID" value="KAJ1217360.1"/>
    <property type="molecule type" value="Genomic_DNA"/>
</dbReference>
<protein>
    <submittedName>
        <fullName evidence="2">Uncharacterized protein</fullName>
    </submittedName>
</protein>
<keyword evidence="3" id="KW-1185">Reference proteome</keyword>
<name>A0AAV7WX67_PLEWA</name>
<organism evidence="2 3">
    <name type="scientific">Pleurodeles waltl</name>
    <name type="common">Iberian ribbed newt</name>
    <dbReference type="NCBI Taxonomy" id="8319"/>
    <lineage>
        <taxon>Eukaryota</taxon>
        <taxon>Metazoa</taxon>
        <taxon>Chordata</taxon>
        <taxon>Craniata</taxon>
        <taxon>Vertebrata</taxon>
        <taxon>Euteleostomi</taxon>
        <taxon>Amphibia</taxon>
        <taxon>Batrachia</taxon>
        <taxon>Caudata</taxon>
        <taxon>Salamandroidea</taxon>
        <taxon>Salamandridae</taxon>
        <taxon>Pleurodelinae</taxon>
        <taxon>Pleurodeles</taxon>
    </lineage>
</organism>